<dbReference type="EMBL" id="DPIY01000001">
    <property type="protein sequence ID" value="HCT55670.1"/>
    <property type="molecule type" value="Genomic_DNA"/>
</dbReference>
<dbReference type="Proteomes" id="UP000264071">
    <property type="component" value="Unassembled WGS sequence"/>
</dbReference>
<name>A0A3D4V3H6_9BACT</name>
<sequence>MAIQSIIPYLILGGRADDALAFYHEALGAEVSALTRFGDMDDSCPTAMRERVMHAELQLGAARIMLSDGPMESPPAGGTVSVAIGFDDPNQIRRGFDRLAIGGMIVQPLFDSPWGTLFGVVVDQFGVSWMLDCPKA</sequence>
<organism evidence="2 3">
    <name type="scientific">Gemmatimonas aurantiaca</name>
    <dbReference type="NCBI Taxonomy" id="173480"/>
    <lineage>
        <taxon>Bacteria</taxon>
        <taxon>Pseudomonadati</taxon>
        <taxon>Gemmatimonadota</taxon>
        <taxon>Gemmatimonadia</taxon>
        <taxon>Gemmatimonadales</taxon>
        <taxon>Gemmatimonadaceae</taxon>
        <taxon>Gemmatimonas</taxon>
    </lineage>
</organism>
<dbReference type="InterPro" id="IPR004360">
    <property type="entry name" value="Glyas_Fos-R_dOase_dom"/>
</dbReference>
<dbReference type="Pfam" id="PF00903">
    <property type="entry name" value="Glyoxalase"/>
    <property type="match status" value="1"/>
</dbReference>
<evidence type="ECO:0000313" key="3">
    <source>
        <dbReference type="Proteomes" id="UP000264071"/>
    </source>
</evidence>
<comment type="caution">
    <text evidence="2">The sequence shown here is derived from an EMBL/GenBank/DDBJ whole genome shotgun (WGS) entry which is preliminary data.</text>
</comment>
<reference evidence="2 3" key="1">
    <citation type="journal article" date="2018" name="Nat. Biotechnol.">
        <title>A standardized bacterial taxonomy based on genome phylogeny substantially revises the tree of life.</title>
        <authorList>
            <person name="Parks D.H."/>
            <person name="Chuvochina M."/>
            <person name="Waite D.W."/>
            <person name="Rinke C."/>
            <person name="Skarshewski A."/>
            <person name="Chaumeil P.A."/>
            <person name="Hugenholtz P."/>
        </authorList>
    </citation>
    <scope>NUCLEOTIDE SEQUENCE [LARGE SCALE GENOMIC DNA]</scope>
    <source>
        <strain evidence="2">UBA8844</strain>
    </source>
</reference>
<feature type="domain" description="Glyoxalase/fosfomycin resistance/dioxygenase" evidence="1">
    <location>
        <begin position="9"/>
        <end position="131"/>
    </location>
</feature>
<dbReference type="AlphaFoldDB" id="A0A3D4V3H6"/>
<evidence type="ECO:0000313" key="2">
    <source>
        <dbReference type="EMBL" id="HCT55670.1"/>
    </source>
</evidence>
<dbReference type="PANTHER" id="PTHR33990:SF1">
    <property type="entry name" value="PROTEIN YJDN"/>
    <property type="match status" value="1"/>
</dbReference>
<dbReference type="InterPro" id="IPR029068">
    <property type="entry name" value="Glyas_Bleomycin-R_OHBP_Dase"/>
</dbReference>
<evidence type="ECO:0000259" key="1">
    <source>
        <dbReference type="Pfam" id="PF00903"/>
    </source>
</evidence>
<proteinExistence type="predicted"/>
<dbReference type="Gene3D" id="3.10.180.10">
    <property type="entry name" value="2,3-Dihydroxybiphenyl 1,2-Dioxygenase, domain 1"/>
    <property type="match status" value="1"/>
</dbReference>
<accession>A0A3D4V3H6</accession>
<gene>
    <name evidence="2" type="ORF">DGD08_00505</name>
</gene>
<dbReference type="InterPro" id="IPR028973">
    <property type="entry name" value="PhnB-like"/>
</dbReference>
<dbReference type="SUPFAM" id="SSF54593">
    <property type="entry name" value="Glyoxalase/Bleomycin resistance protein/Dihydroxybiphenyl dioxygenase"/>
    <property type="match status" value="1"/>
</dbReference>
<dbReference type="OMA" id="LEKQMWG"/>
<protein>
    <submittedName>
        <fullName evidence="2">VOC family protein</fullName>
    </submittedName>
</protein>
<dbReference type="PANTHER" id="PTHR33990">
    <property type="entry name" value="PROTEIN YJDN-RELATED"/>
    <property type="match status" value="1"/>
</dbReference>
<dbReference type="CDD" id="cd06588">
    <property type="entry name" value="PhnB_like"/>
    <property type="match status" value="1"/>
</dbReference>